<protein>
    <submittedName>
        <fullName evidence="1">Uncharacterized protein</fullName>
    </submittedName>
</protein>
<dbReference type="AlphaFoldDB" id="A0A5D2AKY6"/>
<accession>A0A5D2AKY6</accession>
<dbReference type="Proteomes" id="UP000323506">
    <property type="component" value="Chromosome D11"/>
</dbReference>
<organism evidence="1 2">
    <name type="scientific">Gossypium darwinii</name>
    <name type="common">Darwin's cotton</name>
    <name type="synonym">Gossypium barbadense var. darwinii</name>
    <dbReference type="NCBI Taxonomy" id="34276"/>
    <lineage>
        <taxon>Eukaryota</taxon>
        <taxon>Viridiplantae</taxon>
        <taxon>Streptophyta</taxon>
        <taxon>Embryophyta</taxon>
        <taxon>Tracheophyta</taxon>
        <taxon>Spermatophyta</taxon>
        <taxon>Magnoliopsida</taxon>
        <taxon>eudicotyledons</taxon>
        <taxon>Gunneridae</taxon>
        <taxon>Pentapetalae</taxon>
        <taxon>rosids</taxon>
        <taxon>malvids</taxon>
        <taxon>Malvales</taxon>
        <taxon>Malvaceae</taxon>
        <taxon>Malvoideae</taxon>
        <taxon>Gossypium</taxon>
    </lineage>
</organism>
<sequence>MENMKGLKTSRIHPLPCSSRLNSPFQSSIQTKYSKGIDGAPALVPLARRHAQRLLNVGGCCDVGHAAPVCC</sequence>
<reference evidence="1 2" key="1">
    <citation type="submission" date="2019-06" db="EMBL/GenBank/DDBJ databases">
        <title>WGS assembly of Gossypium darwinii.</title>
        <authorList>
            <person name="Chen Z.J."/>
            <person name="Sreedasyam A."/>
            <person name="Ando A."/>
            <person name="Song Q."/>
            <person name="De L."/>
            <person name="Hulse-Kemp A."/>
            <person name="Ding M."/>
            <person name="Ye W."/>
            <person name="Kirkbride R."/>
            <person name="Jenkins J."/>
            <person name="Plott C."/>
            <person name="Lovell J."/>
            <person name="Lin Y.-M."/>
            <person name="Vaughn R."/>
            <person name="Liu B."/>
            <person name="Li W."/>
            <person name="Simpson S."/>
            <person name="Scheffler B."/>
            <person name="Saski C."/>
            <person name="Grover C."/>
            <person name="Hu G."/>
            <person name="Conover J."/>
            <person name="Carlson J."/>
            <person name="Shu S."/>
            <person name="Boston L."/>
            <person name="Williams M."/>
            <person name="Peterson D."/>
            <person name="Mcgee K."/>
            <person name="Jones D."/>
            <person name="Wendel J."/>
            <person name="Stelly D."/>
            <person name="Grimwood J."/>
            <person name="Schmutz J."/>
        </authorList>
    </citation>
    <scope>NUCLEOTIDE SEQUENCE [LARGE SCALE GENOMIC DNA]</scope>
    <source>
        <strain evidence="1">1808015.09</strain>
    </source>
</reference>
<evidence type="ECO:0000313" key="2">
    <source>
        <dbReference type="Proteomes" id="UP000323506"/>
    </source>
</evidence>
<proteinExistence type="predicted"/>
<evidence type="ECO:0000313" key="1">
    <source>
        <dbReference type="EMBL" id="TYG45058.1"/>
    </source>
</evidence>
<gene>
    <name evidence="1" type="ORF">ES288_D11G145000v1</name>
</gene>
<dbReference type="EMBL" id="CM017711">
    <property type="protein sequence ID" value="TYG45058.1"/>
    <property type="molecule type" value="Genomic_DNA"/>
</dbReference>
<name>A0A5D2AKY6_GOSDA</name>
<keyword evidence="2" id="KW-1185">Reference proteome</keyword>